<dbReference type="PROSITE" id="PS00922">
    <property type="entry name" value="TRANSGLYCOSYLASE"/>
    <property type="match status" value="1"/>
</dbReference>
<dbReference type="Gene3D" id="3.10.350.10">
    <property type="entry name" value="LysM domain"/>
    <property type="match status" value="1"/>
</dbReference>
<accession>A0A5R9GSW5</accession>
<dbReference type="InterPro" id="IPR000189">
    <property type="entry name" value="Transglyc_AS"/>
</dbReference>
<evidence type="ECO:0000256" key="2">
    <source>
        <dbReference type="SAM" id="MobiDB-lite"/>
    </source>
</evidence>
<dbReference type="AlphaFoldDB" id="A0A5R9GSW5"/>
<dbReference type="GO" id="GO:0008933">
    <property type="term" value="F:peptidoglycan lytic transglycosylase activity"/>
    <property type="evidence" value="ECO:0007669"/>
    <property type="project" value="InterPro"/>
</dbReference>
<gene>
    <name evidence="4" type="ORF">FEF65_10435</name>
</gene>
<dbReference type="PANTHER" id="PTHR37423">
    <property type="entry name" value="SOLUBLE LYTIC MUREIN TRANSGLYCOSYLASE-RELATED"/>
    <property type="match status" value="1"/>
</dbReference>
<dbReference type="Pfam" id="PF01476">
    <property type="entry name" value="LysM"/>
    <property type="match status" value="1"/>
</dbReference>
<dbReference type="SUPFAM" id="SSF54106">
    <property type="entry name" value="LysM domain"/>
    <property type="match status" value="1"/>
</dbReference>
<evidence type="ECO:0000259" key="3">
    <source>
        <dbReference type="PROSITE" id="PS51782"/>
    </source>
</evidence>
<name>A0A5R9GSW5_9PROT</name>
<dbReference type="EMBL" id="VBRY01000010">
    <property type="protein sequence ID" value="TLS66324.1"/>
    <property type="molecule type" value="Genomic_DNA"/>
</dbReference>
<dbReference type="InterPro" id="IPR008258">
    <property type="entry name" value="Transglycosylase_SLT_dom_1"/>
</dbReference>
<feature type="domain" description="LysM" evidence="3">
    <location>
        <begin position="238"/>
        <end position="281"/>
    </location>
</feature>
<organism evidence="4 5">
    <name type="scientific">Mariprofundus erugo</name>
    <dbReference type="NCBI Taxonomy" id="2528639"/>
    <lineage>
        <taxon>Bacteria</taxon>
        <taxon>Pseudomonadati</taxon>
        <taxon>Pseudomonadota</taxon>
        <taxon>Candidatius Mariprofundia</taxon>
        <taxon>Mariprofundales</taxon>
        <taxon>Mariprofundaceae</taxon>
        <taxon>Mariprofundus</taxon>
    </lineage>
</organism>
<evidence type="ECO:0000313" key="5">
    <source>
        <dbReference type="Proteomes" id="UP000306585"/>
    </source>
</evidence>
<dbReference type="SMART" id="SM00257">
    <property type="entry name" value="LysM"/>
    <property type="match status" value="1"/>
</dbReference>
<feature type="region of interest" description="Disordered" evidence="2">
    <location>
        <begin position="297"/>
        <end position="318"/>
    </location>
</feature>
<dbReference type="Pfam" id="PF01464">
    <property type="entry name" value="SLT"/>
    <property type="match status" value="1"/>
</dbReference>
<protein>
    <submittedName>
        <fullName evidence="4">LysM peptidoglycan-binding domain-containing protein</fullName>
    </submittedName>
</protein>
<comment type="similarity">
    <text evidence="1">Belongs to the transglycosylase Slt family.</text>
</comment>
<dbReference type="PANTHER" id="PTHR37423:SF2">
    <property type="entry name" value="MEMBRANE-BOUND LYTIC MUREIN TRANSGLYCOSYLASE C"/>
    <property type="match status" value="1"/>
</dbReference>
<dbReference type="PROSITE" id="PS51782">
    <property type="entry name" value="LYSM"/>
    <property type="match status" value="1"/>
</dbReference>
<comment type="caution">
    <text evidence="4">The sequence shown here is derived from an EMBL/GenBank/DDBJ whole genome shotgun (WGS) entry which is preliminary data.</text>
</comment>
<dbReference type="InterPro" id="IPR023346">
    <property type="entry name" value="Lysozyme-like_dom_sf"/>
</dbReference>
<dbReference type="InterPro" id="IPR036779">
    <property type="entry name" value="LysM_dom_sf"/>
</dbReference>
<dbReference type="Gene3D" id="1.10.530.10">
    <property type="match status" value="1"/>
</dbReference>
<proteinExistence type="inferred from homology"/>
<dbReference type="InterPro" id="IPR018392">
    <property type="entry name" value="LysM"/>
</dbReference>
<dbReference type="GO" id="GO:0016020">
    <property type="term" value="C:membrane"/>
    <property type="evidence" value="ECO:0007669"/>
    <property type="project" value="InterPro"/>
</dbReference>
<evidence type="ECO:0000256" key="1">
    <source>
        <dbReference type="ARBA" id="ARBA00007734"/>
    </source>
</evidence>
<keyword evidence="5" id="KW-1185">Reference proteome</keyword>
<evidence type="ECO:0000313" key="4">
    <source>
        <dbReference type="EMBL" id="TLS66324.1"/>
    </source>
</evidence>
<dbReference type="GO" id="GO:0000270">
    <property type="term" value="P:peptidoglycan metabolic process"/>
    <property type="evidence" value="ECO:0007669"/>
    <property type="project" value="InterPro"/>
</dbReference>
<reference evidence="4 5" key="1">
    <citation type="journal article" date="2019" name="Appl. Environ. Microbiol.">
        <title>Environmental Evidence and Genomic Insight of Iron-oxidizing Bacteria Preference Towards More Corrosion Resistant Stainless Steel at Higher Salinities.</title>
        <authorList>
            <person name="Garrison C.E."/>
            <person name="Price K.A."/>
            <person name="Field E.K."/>
        </authorList>
    </citation>
    <scope>NUCLEOTIDE SEQUENCE [LARGE SCALE GENOMIC DNA]</scope>
    <source>
        <strain evidence="4 5">P3</strain>
    </source>
</reference>
<sequence length="318" mass="36185">MRAYQPRWPGIAKRSRYVRQTVLEALSQADAPLELQLIPAVESGYDPYAQSDVGATGLWQLMPETAADLHIVSNHQFDGRRDVSRSTHGAAQFLKKQHQRFGSWPLALAAYHLGPNAVQRRLQRRPWHDGDGLKRLPLPPVTKTYIRHILGLIALQQEGRINFPAPYPTETIEVQTPVDLERLHTVVALPKNQLFLLNPKLGKMQYFQNSPATISLRISQKRIDRLRQAMVQDSADHLTIRVGQGETIRDISRHYQVSVNELKRTNPNMNRDIKPGMVLQIPLRALTRIKVSDNPLLTRTSTGTEQQDEMPILQAYND</sequence>
<dbReference type="SUPFAM" id="SSF53955">
    <property type="entry name" value="Lysozyme-like"/>
    <property type="match status" value="1"/>
</dbReference>
<dbReference type="Proteomes" id="UP000306585">
    <property type="component" value="Unassembled WGS sequence"/>
</dbReference>
<dbReference type="CDD" id="cd16894">
    <property type="entry name" value="MltD-like"/>
    <property type="match status" value="1"/>
</dbReference>